<dbReference type="PANTHER" id="PTHR43386">
    <property type="entry name" value="OLIGOPEPTIDE TRANSPORT SYSTEM PERMEASE PROTEIN APPC"/>
    <property type="match status" value="1"/>
</dbReference>
<name>A0A838BWL4_9HYPH</name>
<dbReference type="CDD" id="cd06261">
    <property type="entry name" value="TM_PBP2"/>
    <property type="match status" value="1"/>
</dbReference>
<dbReference type="GO" id="GO:0055085">
    <property type="term" value="P:transmembrane transport"/>
    <property type="evidence" value="ECO:0007669"/>
    <property type="project" value="InterPro"/>
</dbReference>
<evidence type="ECO:0000256" key="3">
    <source>
        <dbReference type="ARBA" id="ARBA00022475"/>
    </source>
</evidence>
<dbReference type="GO" id="GO:0015031">
    <property type="term" value="P:protein transport"/>
    <property type="evidence" value="ECO:0007669"/>
    <property type="project" value="UniProtKB-KW"/>
</dbReference>
<feature type="transmembrane region" description="Helical" evidence="9">
    <location>
        <begin position="272"/>
        <end position="292"/>
    </location>
</feature>
<accession>A0A838BWL4</accession>
<dbReference type="RefSeq" id="WP_181054836.1">
    <property type="nucleotide sequence ID" value="NZ_JACDXJ010000003.1"/>
</dbReference>
<dbReference type="InterPro" id="IPR025966">
    <property type="entry name" value="OppC_N"/>
</dbReference>
<keyword evidence="4 9" id="KW-0812">Transmembrane</keyword>
<dbReference type="InterPro" id="IPR050366">
    <property type="entry name" value="BP-dependent_transpt_permease"/>
</dbReference>
<keyword evidence="5" id="KW-0571">Peptide transport</keyword>
<sequence length="308" mass="32983">MTETKALLVDTATTLTSAEVPTSRLRSVAARATSSWSAQISLVILGLVLICALIPWVIAPRDPFTQDLSLRLLPPAWSERGVPGYWLGTDQLGRDTLSRIIEGTRITVLVSLFAVAVSGIVGVAAGLASGFYGGKTDAVILRLIDIQLAFPLILLVIAVVAVVGPSLTNLIIIMGLSGWPRFARVVRGSVLTVRNLEFVDAARSVGASRLRIMTHHILPNILSAIIVYASFEIARMILLEATLSFLGLGVQPPTPTWGGMISDGRKYVSQSWSVSIIPGIAIALVILSFNILGDTLRDALDPQLDERL</sequence>
<dbReference type="InterPro" id="IPR035906">
    <property type="entry name" value="MetI-like_sf"/>
</dbReference>
<dbReference type="SUPFAM" id="SSF161098">
    <property type="entry name" value="MetI-like"/>
    <property type="match status" value="1"/>
</dbReference>
<feature type="transmembrane region" description="Helical" evidence="9">
    <location>
        <begin position="106"/>
        <end position="128"/>
    </location>
</feature>
<feature type="domain" description="ABC transmembrane type-1" evidence="10">
    <location>
        <begin position="104"/>
        <end position="293"/>
    </location>
</feature>
<evidence type="ECO:0000256" key="1">
    <source>
        <dbReference type="ARBA" id="ARBA00004651"/>
    </source>
</evidence>
<dbReference type="InterPro" id="IPR000515">
    <property type="entry name" value="MetI-like"/>
</dbReference>
<feature type="transmembrane region" description="Helical" evidence="9">
    <location>
        <begin position="217"/>
        <end position="238"/>
    </location>
</feature>
<dbReference type="AlphaFoldDB" id="A0A838BWL4"/>
<evidence type="ECO:0000256" key="9">
    <source>
        <dbReference type="RuleBase" id="RU363032"/>
    </source>
</evidence>
<dbReference type="GO" id="GO:0015833">
    <property type="term" value="P:peptide transport"/>
    <property type="evidence" value="ECO:0007669"/>
    <property type="project" value="UniProtKB-KW"/>
</dbReference>
<dbReference type="PROSITE" id="PS50928">
    <property type="entry name" value="ABC_TM1"/>
    <property type="match status" value="1"/>
</dbReference>
<proteinExistence type="inferred from homology"/>
<keyword evidence="8 9" id="KW-0472">Membrane</keyword>
<dbReference type="Pfam" id="PF12911">
    <property type="entry name" value="OppC_N"/>
    <property type="match status" value="1"/>
</dbReference>
<dbReference type="Gene3D" id="1.10.3720.10">
    <property type="entry name" value="MetI-like"/>
    <property type="match status" value="1"/>
</dbReference>
<evidence type="ECO:0000256" key="5">
    <source>
        <dbReference type="ARBA" id="ARBA00022856"/>
    </source>
</evidence>
<keyword evidence="2 9" id="KW-0813">Transport</keyword>
<gene>
    <name evidence="11" type="ORF">H0S73_24545</name>
</gene>
<keyword evidence="6" id="KW-0653">Protein transport</keyword>
<keyword evidence="7 9" id="KW-1133">Transmembrane helix</keyword>
<evidence type="ECO:0000256" key="6">
    <source>
        <dbReference type="ARBA" id="ARBA00022927"/>
    </source>
</evidence>
<dbReference type="EMBL" id="JACDXJ010000003">
    <property type="protein sequence ID" value="MBA1159255.1"/>
    <property type="molecule type" value="Genomic_DNA"/>
</dbReference>
<keyword evidence="3" id="KW-1003">Cell membrane</keyword>
<evidence type="ECO:0000313" key="11">
    <source>
        <dbReference type="EMBL" id="MBA1159255.1"/>
    </source>
</evidence>
<dbReference type="PANTHER" id="PTHR43386:SF1">
    <property type="entry name" value="D,D-DIPEPTIDE TRANSPORT SYSTEM PERMEASE PROTEIN DDPC-RELATED"/>
    <property type="match status" value="1"/>
</dbReference>
<dbReference type="Proteomes" id="UP000572984">
    <property type="component" value="Unassembled WGS sequence"/>
</dbReference>
<reference evidence="11 12" key="1">
    <citation type="submission" date="2020-07" db="EMBL/GenBank/DDBJ databases">
        <title>Draft genome and description of Microvirga mediterraneensis Marseille-Q2068 sp. nov.</title>
        <authorList>
            <person name="Boxberger M."/>
        </authorList>
    </citation>
    <scope>NUCLEOTIDE SEQUENCE [LARGE SCALE GENOMIC DNA]</scope>
    <source>
        <strain evidence="11 12">Marseille-Q2068</strain>
    </source>
</reference>
<evidence type="ECO:0000313" key="12">
    <source>
        <dbReference type="Proteomes" id="UP000572984"/>
    </source>
</evidence>
<evidence type="ECO:0000259" key="10">
    <source>
        <dbReference type="PROSITE" id="PS50928"/>
    </source>
</evidence>
<evidence type="ECO:0000256" key="2">
    <source>
        <dbReference type="ARBA" id="ARBA00022448"/>
    </source>
</evidence>
<feature type="transmembrane region" description="Helical" evidence="9">
    <location>
        <begin position="148"/>
        <end position="174"/>
    </location>
</feature>
<evidence type="ECO:0000256" key="4">
    <source>
        <dbReference type="ARBA" id="ARBA00022692"/>
    </source>
</evidence>
<protein>
    <submittedName>
        <fullName evidence="11">ABC transporter permease</fullName>
    </submittedName>
</protein>
<evidence type="ECO:0000256" key="7">
    <source>
        <dbReference type="ARBA" id="ARBA00022989"/>
    </source>
</evidence>
<feature type="transmembrane region" description="Helical" evidence="9">
    <location>
        <begin position="36"/>
        <end position="59"/>
    </location>
</feature>
<keyword evidence="12" id="KW-1185">Reference proteome</keyword>
<evidence type="ECO:0000256" key="8">
    <source>
        <dbReference type="ARBA" id="ARBA00023136"/>
    </source>
</evidence>
<comment type="similarity">
    <text evidence="9">Belongs to the binding-protein-dependent transport system permease family.</text>
</comment>
<comment type="caution">
    <text evidence="11">The sequence shown here is derived from an EMBL/GenBank/DDBJ whole genome shotgun (WGS) entry which is preliminary data.</text>
</comment>
<dbReference type="GO" id="GO:0005886">
    <property type="term" value="C:plasma membrane"/>
    <property type="evidence" value="ECO:0007669"/>
    <property type="project" value="UniProtKB-SubCell"/>
</dbReference>
<comment type="subcellular location">
    <subcellularLocation>
        <location evidence="1 9">Cell membrane</location>
        <topology evidence="1 9">Multi-pass membrane protein</topology>
    </subcellularLocation>
</comment>
<organism evidence="11 12">
    <name type="scientific">Microvirga mediterraneensis</name>
    <dbReference type="NCBI Taxonomy" id="2754695"/>
    <lineage>
        <taxon>Bacteria</taxon>
        <taxon>Pseudomonadati</taxon>
        <taxon>Pseudomonadota</taxon>
        <taxon>Alphaproteobacteria</taxon>
        <taxon>Hyphomicrobiales</taxon>
        <taxon>Methylobacteriaceae</taxon>
        <taxon>Microvirga</taxon>
    </lineage>
</organism>
<dbReference type="Pfam" id="PF00528">
    <property type="entry name" value="BPD_transp_1"/>
    <property type="match status" value="1"/>
</dbReference>